<reference evidence="2 3" key="1">
    <citation type="submission" date="2019-10" db="EMBL/GenBank/DDBJ databases">
        <title>Draft Genome Sequence of Cytophagaceae sp. SJW1-29.</title>
        <authorList>
            <person name="Choi A."/>
        </authorList>
    </citation>
    <scope>NUCLEOTIDE SEQUENCE [LARGE SCALE GENOMIC DNA]</scope>
    <source>
        <strain evidence="2 3">SJW1-29</strain>
    </source>
</reference>
<gene>
    <name evidence="2" type="ORF">GBK04_19580</name>
</gene>
<dbReference type="Pfam" id="PF10047">
    <property type="entry name" value="DUF2281"/>
    <property type="match status" value="1"/>
</dbReference>
<sequence>MKTLTLQIPDTLDLEKESQLKKQMADYLAFLLKSEIAYEQAKPERVPRFGCAKGKFRMAEDFDAPIDHFNDYMPE</sequence>
<name>A0A7C9FR03_9BACT</name>
<feature type="domain" description="DUF2281" evidence="1">
    <location>
        <begin position="20"/>
        <end position="72"/>
    </location>
</feature>
<proteinExistence type="predicted"/>
<comment type="caution">
    <text evidence="2">The sequence shown here is derived from an EMBL/GenBank/DDBJ whole genome shotgun (WGS) entry which is preliminary data.</text>
</comment>
<dbReference type="InterPro" id="IPR018739">
    <property type="entry name" value="DUF2281"/>
</dbReference>
<accession>A0A7C9FR03</accession>
<organism evidence="2 3">
    <name type="scientific">Salmonirosea aquatica</name>
    <dbReference type="NCBI Taxonomy" id="2654236"/>
    <lineage>
        <taxon>Bacteria</taxon>
        <taxon>Pseudomonadati</taxon>
        <taxon>Bacteroidota</taxon>
        <taxon>Cytophagia</taxon>
        <taxon>Cytophagales</taxon>
        <taxon>Spirosomataceae</taxon>
        <taxon>Salmonirosea</taxon>
    </lineage>
</organism>
<evidence type="ECO:0000313" key="3">
    <source>
        <dbReference type="Proteomes" id="UP000479293"/>
    </source>
</evidence>
<keyword evidence="3" id="KW-1185">Reference proteome</keyword>
<dbReference type="Proteomes" id="UP000479293">
    <property type="component" value="Unassembled WGS sequence"/>
</dbReference>
<dbReference type="RefSeq" id="WP_152762589.1">
    <property type="nucleotide sequence ID" value="NZ_WHLY01000002.1"/>
</dbReference>
<evidence type="ECO:0000313" key="2">
    <source>
        <dbReference type="EMBL" id="MPR35489.1"/>
    </source>
</evidence>
<dbReference type="EMBL" id="WHLY01000002">
    <property type="protein sequence ID" value="MPR35489.1"/>
    <property type="molecule type" value="Genomic_DNA"/>
</dbReference>
<protein>
    <submittedName>
        <fullName evidence="2">DUF2281 domain-containing protein</fullName>
    </submittedName>
</protein>
<dbReference type="AlphaFoldDB" id="A0A7C9FR03"/>
<evidence type="ECO:0000259" key="1">
    <source>
        <dbReference type="Pfam" id="PF10047"/>
    </source>
</evidence>